<dbReference type="SUPFAM" id="SSF82171">
    <property type="entry name" value="DPP6 N-terminal domain-like"/>
    <property type="match status" value="1"/>
</dbReference>
<dbReference type="Gene3D" id="2.120.10.30">
    <property type="entry name" value="TolB, C-terminal domain"/>
    <property type="match status" value="1"/>
</dbReference>
<feature type="chain" id="PRO_5035165987" evidence="1">
    <location>
        <begin position="24"/>
        <end position="341"/>
    </location>
</feature>
<gene>
    <name evidence="2" type="ORF">IFJ97_06240</name>
</gene>
<accession>A0A8J6Y9B5</accession>
<dbReference type="InterPro" id="IPR011659">
    <property type="entry name" value="WD40"/>
</dbReference>
<keyword evidence="1" id="KW-0732">Signal</keyword>
<proteinExistence type="predicted"/>
<reference evidence="2 3" key="1">
    <citation type="submission" date="2020-08" db="EMBL/GenBank/DDBJ databases">
        <title>Acidobacteriota in marine sediments use diverse sulfur dissimilation pathways.</title>
        <authorList>
            <person name="Wasmund K."/>
        </authorList>
    </citation>
    <scope>NUCLEOTIDE SEQUENCE [LARGE SCALE GENOMIC DNA]</scope>
    <source>
        <strain evidence="2">MAG AM3-A</strain>
    </source>
</reference>
<dbReference type="InterPro" id="IPR011042">
    <property type="entry name" value="6-blade_b-propeller_TolB-like"/>
</dbReference>
<organism evidence="2 3">
    <name type="scientific">Candidatus Sulfomarinibacter kjeldsenii</name>
    <dbReference type="NCBI Taxonomy" id="2885994"/>
    <lineage>
        <taxon>Bacteria</taxon>
        <taxon>Pseudomonadati</taxon>
        <taxon>Acidobacteriota</taxon>
        <taxon>Thermoanaerobaculia</taxon>
        <taxon>Thermoanaerobaculales</taxon>
        <taxon>Candidatus Sulfomarinibacteraceae</taxon>
        <taxon>Candidatus Sulfomarinibacter</taxon>
    </lineage>
</organism>
<evidence type="ECO:0000313" key="3">
    <source>
        <dbReference type="Proteomes" id="UP000598633"/>
    </source>
</evidence>
<dbReference type="EMBL" id="JACXWA010000107">
    <property type="protein sequence ID" value="MBD3870944.1"/>
    <property type="molecule type" value="Genomic_DNA"/>
</dbReference>
<dbReference type="AlphaFoldDB" id="A0A8J6Y9B5"/>
<feature type="signal peptide" evidence="1">
    <location>
        <begin position="1"/>
        <end position="23"/>
    </location>
</feature>
<name>A0A8J6Y9B5_9BACT</name>
<sequence>MNYVRLFACLLCLVCVACSSNCGDDPGREAASTFPELRGPYLGQTPPGLEPEIFAPGIISTGLATRDIAMTPDGNELYFAATLGGRSMIMETRQQDGVWTEPSVAPFSGRYLDIEPTISPDGQRFFFLSTRPQAGQEEKPGWVYQDIWVMDREGDVWGEPYNLGPPINSDAPEYFPSVTNDGTIYFTREGEDRVSATWRSRFVDGAYAEPEKLGPEVNCGSNRFNVYVAPDETFAIVPNVGREDATGGVDYYVVFRSADDTWSEPINMGPVINQPEGREWSASLSPDGKYLFFMSSRAYGDTNVPLTAKSITDLLALSTQPGWGSSDIWWVSAEIIEALRP</sequence>
<dbReference type="Proteomes" id="UP000598633">
    <property type="component" value="Unassembled WGS sequence"/>
</dbReference>
<protein>
    <submittedName>
        <fullName evidence="2">PD40 domain-containing protein</fullName>
    </submittedName>
</protein>
<comment type="caution">
    <text evidence="2">The sequence shown here is derived from an EMBL/GenBank/DDBJ whole genome shotgun (WGS) entry which is preliminary data.</text>
</comment>
<evidence type="ECO:0000313" key="2">
    <source>
        <dbReference type="EMBL" id="MBD3870944.1"/>
    </source>
</evidence>
<dbReference type="Pfam" id="PF07676">
    <property type="entry name" value="PD40"/>
    <property type="match status" value="3"/>
</dbReference>
<evidence type="ECO:0000256" key="1">
    <source>
        <dbReference type="SAM" id="SignalP"/>
    </source>
</evidence>